<accession>A0A0R1SV91</accession>
<dbReference type="CDD" id="cd01392">
    <property type="entry name" value="HTH_LacI"/>
    <property type="match status" value="1"/>
</dbReference>
<dbReference type="Pfam" id="PF00356">
    <property type="entry name" value="LacI"/>
    <property type="match status" value="1"/>
</dbReference>
<dbReference type="SUPFAM" id="SSF47413">
    <property type="entry name" value="lambda repressor-like DNA-binding domains"/>
    <property type="match status" value="1"/>
</dbReference>
<dbReference type="PANTHER" id="PTHR30146">
    <property type="entry name" value="LACI-RELATED TRANSCRIPTIONAL REPRESSOR"/>
    <property type="match status" value="1"/>
</dbReference>
<sequence length="335" mass="37784">MTIREIAKLADVSPGVVSRVINQDPSLRISTTTRQRIESIIKKTGYQRKTSRYEIVILLALSQKRVSQDPYFSDLLQNILIYCRQNNLKVAKTIWLPDNVALAQLDKLHGVLVIGPFTTAAIKRMKRISNAFVLVDDNTSVPKTNQVKSNFDQITNKILDDFIIDHRNRISFVGGSIERINQSGKTWNNLIDLRLSTYYEWSKKHTLVPDIINVGLTIEDGKKAAQYLLNRKKETNYSFPNGIIALNDLIARGLIDTLSDNQIDVPNDVSVVSFDNLMVTKIKSPTITSIEIPTNELANAAVRLLRDQINHSLVGTNIITVPGDIIYRDSFPKIK</sequence>
<dbReference type="PROSITE" id="PS50932">
    <property type="entry name" value="HTH_LACI_2"/>
    <property type="match status" value="1"/>
</dbReference>
<evidence type="ECO:0000313" key="5">
    <source>
        <dbReference type="EMBL" id="KRL69227.1"/>
    </source>
</evidence>
<feature type="domain" description="HTH lacI-type" evidence="4">
    <location>
        <begin position="1"/>
        <end position="48"/>
    </location>
</feature>
<dbReference type="GO" id="GO:0003700">
    <property type="term" value="F:DNA-binding transcription factor activity"/>
    <property type="evidence" value="ECO:0007669"/>
    <property type="project" value="TreeGrafter"/>
</dbReference>
<dbReference type="AlphaFoldDB" id="A0A0R1SV91"/>
<name>A0A0R1SV91_9LACO</name>
<dbReference type="PATRIC" id="fig|1423739.3.peg.1664"/>
<dbReference type="Gene3D" id="3.40.50.2300">
    <property type="match status" value="2"/>
</dbReference>
<keyword evidence="3" id="KW-0804">Transcription</keyword>
<organism evidence="5 6">
    <name type="scientific">Lentilactobacillus diolivorans DSM 14421</name>
    <dbReference type="NCBI Taxonomy" id="1423739"/>
    <lineage>
        <taxon>Bacteria</taxon>
        <taxon>Bacillati</taxon>
        <taxon>Bacillota</taxon>
        <taxon>Bacilli</taxon>
        <taxon>Lactobacillales</taxon>
        <taxon>Lactobacillaceae</taxon>
        <taxon>Lentilactobacillus</taxon>
    </lineage>
</organism>
<protein>
    <submittedName>
        <fullName evidence="5">LacI family transcriptional regulator</fullName>
    </submittedName>
</protein>
<evidence type="ECO:0000313" key="6">
    <source>
        <dbReference type="Proteomes" id="UP000052013"/>
    </source>
</evidence>
<evidence type="ECO:0000256" key="1">
    <source>
        <dbReference type="ARBA" id="ARBA00023015"/>
    </source>
</evidence>
<proteinExistence type="predicted"/>
<comment type="caution">
    <text evidence="5">The sequence shown here is derived from an EMBL/GenBank/DDBJ whole genome shotgun (WGS) entry which is preliminary data.</text>
</comment>
<dbReference type="PANTHER" id="PTHR30146:SF149">
    <property type="entry name" value="HTH-TYPE TRANSCRIPTIONAL REGULATOR EBGR"/>
    <property type="match status" value="1"/>
</dbReference>
<dbReference type="Gene3D" id="1.10.260.40">
    <property type="entry name" value="lambda repressor-like DNA-binding domains"/>
    <property type="match status" value="1"/>
</dbReference>
<evidence type="ECO:0000259" key="4">
    <source>
        <dbReference type="PROSITE" id="PS50932"/>
    </source>
</evidence>
<evidence type="ECO:0000256" key="3">
    <source>
        <dbReference type="ARBA" id="ARBA00023163"/>
    </source>
</evidence>
<dbReference type="Pfam" id="PF13377">
    <property type="entry name" value="Peripla_BP_3"/>
    <property type="match status" value="1"/>
</dbReference>
<dbReference type="SUPFAM" id="SSF53822">
    <property type="entry name" value="Periplasmic binding protein-like I"/>
    <property type="match status" value="1"/>
</dbReference>
<gene>
    <name evidence="5" type="ORF">FC85_GL001586</name>
</gene>
<dbReference type="STRING" id="1423739.FC85_GL001586"/>
<reference evidence="5 6" key="1">
    <citation type="journal article" date="2015" name="Genome Announc.">
        <title>Expanding the biotechnology potential of lactobacilli through comparative genomics of 213 strains and associated genera.</title>
        <authorList>
            <person name="Sun Z."/>
            <person name="Harris H.M."/>
            <person name="McCann A."/>
            <person name="Guo C."/>
            <person name="Argimon S."/>
            <person name="Zhang W."/>
            <person name="Yang X."/>
            <person name="Jeffery I.B."/>
            <person name="Cooney J.C."/>
            <person name="Kagawa T.F."/>
            <person name="Liu W."/>
            <person name="Song Y."/>
            <person name="Salvetti E."/>
            <person name="Wrobel A."/>
            <person name="Rasinkangas P."/>
            <person name="Parkhill J."/>
            <person name="Rea M.C."/>
            <person name="O'Sullivan O."/>
            <person name="Ritari J."/>
            <person name="Douillard F.P."/>
            <person name="Paul Ross R."/>
            <person name="Yang R."/>
            <person name="Briner A.E."/>
            <person name="Felis G.E."/>
            <person name="de Vos W.M."/>
            <person name="Barrangou R."/>
            <person name="Klaenhammer T.R."/>
            <person name="Caufield P.W."/>
            <person name="Cui Y."/>
            <person name="Zhang H."/>
            <person name="O'Toole P.W."/>
        </authorList>
    </citation>
    <scope>NUCLEOTIDE SEQUENCE [LARGE SCALE GENOMIC DNA]</scope>
    <source>
        <strain evidence="5 6">DSM 14421</strain>
    </source>
</reference>
<dbReference type="InterPro" id="IPR000843">
    <property type="entry name" value="HTH_LacI"/>
</dbReference>
<dbReference type="InterPro" id="IPR010982">
    <property type="entry name" value="Lambda_DNA-bd_dom_sf"/>
</dbReference>
<dbReference type="GO" id="GO:0000976">
    <property type="term" value="F:transcription cis-regulatory region binding"/>
    <property type="evidence" value="ECO:0007669"/>
    <property type="project" value="TreeGrafter"/>
</dbReference>
<dbReference type="EMBL" id="AZEY01000014">
    <property type="protein sequence ID" value="KRL69227.1"/>
    <property type="molecule type" value="Genomic_DNA"/>
</dbReference>
<dbReference type="InterPro" id="IPR046335">
    <property type="entry name" value="LacI/GalR-like_sensor"/>
</dbReference>
<dbReference type="InterPro" id="IPR028082">
    <property type="entry name" value="Peripla_BP_I"/>
</dbReference>
<dbReference type="RefSeq" id="WP_057863752.1">
    <property type="nucleotide sequence ID" value="NZ_AZEY01000014.1"/>
</dbReference>
<dbReference type="Proteomes" id="UP000052013">
    <property type="component" value="Unassembled WGS sequence"/>
</dbReference>
<keyword evidence="2" id="KW-0238">DNA-binding</keyword>
<evidence type="ECO:0000256" key="2">
    <source>
        <dbReference type="ARBA" id="ARBA00023125"/>
    </source>
</evidence>
<keyword evidence="1" id="KW-0805">Transcription regulation</keyword>
<dbReference type="SMART" id="SM00354">
    <property type="entry name" value="HTH_LACI"/>
    <property type="match status" value="1"/>
</dbReference>